<evidence type="ECO:0000259" key="3">
    <source>
        <dbReference type="Pfam" id="PF11887"/>
    </source>
</evidence>
<dbReference type="PANTHER" id="PTHR33371">
    <property type="entry name" value="INTERMEMBRANE PHOSPHOLIPID TRANSPORT SYSTEM BINDING PROTEIN MLAD-RELATED"/>
    <property type="match status" value="1"/>
</dbReference>
<dbReference type="InterPro" id="IPR003399">
    <property type="entry name" value="Mce/MlaD"/>
</dbReference>
<protein>
    <submittedName>
        <fullName evidence="4">MCE family protein</fullName>
    </submittedName>
</protein>
<keyword evidence="1" id="KW-0472">Membrane</keyword>
<name>A0A4Z1C5N1_9ACTN</name>
<accession>A0A4Z1C5N1</accession>
<dbReference type="PANTHER" id="PTHR33371:SF17">
    <property type="entry name" value="MCE-FAMILY PROTEIN MCE1B"/>
    <property type="match status" value="1"/>
</dbReference>
<dbReference type="InterPro" id="IPR052336">
    <property type="entry name" value="MlaD_Phospholipid_Transporter"/>
</dbReference>
<dbReference type="RefSeq" id="WP_135837137.1">
    <property type="nucleotide sequence ID" value="NZ_SRRO01000001.1"/>
</dbReference>
<dbReference type="NCBIfam" id="TIGR00996">
    <property type="entry name" value="Mtu_fam_mce"/>
    <property type="match status" value="1"/>
</dbReference>
<sequence>MSQLLDKKTSVDLFKLLVFVVVTSLATTVLVVTIGNLGFGSSRQYRAEFTDATGVNKGDDIRVAGVRVGTVDDVEIVDRTRALITFTVDDETSVNGGTNAAIRYRNLVGQRYISLTQEVGDTQRLPDGSTIPVSRTKAALDLTVLFNGFKPLFQALSPEDVNQLSFELIQVFQGEGGTLEGLLAHTASVTSTLADRDEVIGDLIDNLSLVLDHVADRDQQLTRLIRSFRTLVGGLKKDRNAILGSLEEVSALSVETASLIDGIREPFVKDIKELRAVAGNIDKNKAELDRALQVLPIKLNKIGRTAIYGSFFNFYLCEFQGRVNLPGNVQVPVKYTTGSDRCDLG</sequence>
<dbReference type="Pfam" id="PF02470">
    <property type="entry name" value="MlaD"/>
    <property type="match status" value="1"/>
</dbReference>
<gene>
    <name evidence="4" type="ORF">EXE59_00405</name>
</gene>
<dbReference type="InterPro" id="IPR005693">
    <property type="entry name" value="Mce"/>
</dbReference>
<reference evidence="4 5" key="1">
    <citation type="submission" date="2019-04" db="EMBL/GenBank/DDBJ databases">
        <title>Three New Species of Nocardioides, Nocardioides euryhalodurans sp. nov., Nocardioides seonyuensis sp. nov. and Nocardioides eburneoflavus sp. nov. Isolated from Soil.</title>
        <authorList>
            <person name="Roh S.G."/>
            <person name="Lee C."/>
            <person name="Kim M.-K."/>
            <person name="Kim S.B."/>
        </authorList>
    </citation>
    <scope>NUCLEOTIDE SEQUENCE [LARGE SCALE GENOMIC DNA]</scope>
    <source>
        <strain evidence="4 5">MMS17-SY213</strain>
    </source>
</reference>
<evidence type="ECO:0000313" key="4">
    <source>
        <dbReference type="EMBL" id="TGN62586.1"/>
    </source>
</evidence>
<keyword evidence="1" id="KW-0812">Transmembrane</keyword>
<dbReference type="Pfam" id="PF11887">
    <property type="entry name" value="Mce4_CUP1"/>
    <property type="match status" value="1"/>
</dbReference>
<dbReference type="EMBL" id="SRRO01000001">
    <property type="protein sequence ID" value="TGN62586.1"/>
    <property type="molecule type" value="Genomic_DNA"/>
</dbReference>
<organism evidence="4 5">
    <name type="scientific">Nocardioides eburneiflavus</name>
    <dbReference type="NCBI Taxonomy" id="2518372"/>
    <lineage>
        <taxon>Bacteria</taxon>
        <taxon>Bacillati</taxon>
        <taxon>Actinomycetota</taxon>
        <taxon>Actinomycetes</taxon>
        <taxon>Propionibacteriales</taxon>
        <taxon>Nocardioidaceae</taxon>
        <taxon>Nocardioides</taxon>
    </lineage>
</organism>
<feature type="domain" description="Mce/MlaD" evidence="2">
    <location>
        <begin position="43"/>
        <end position="117"/>
    </location>
</feature>
<evidence type="ECO:0000313" key="5">
    <source>
        <dbReference type="Proteomes" id="UP000297496"/>
    </source>
</evidence>
<keyword evidence="1" id="KW-1133">Transmembrane helix</keyword>
<proteinExistence type="predicted"/>
<dbReference type="OrthoDB" id="338143at2"/>
<dbReference type="AlphaFoldDB" id="A0A4Z1C5N1"/>
<dbReference type="InterPro" id="IPR024516">
    <property type="entry name" value="Mce_C"/>
</dbReference>
<dbReference type="GO" id="GO:0005576">
    <property type="term" value="C:extracellular region"/>
    <property type="evidence" value="ECO:0007669"/>
    <property type="project" value="TreeGrafter"/>
</dbReference>
<dbReference type="Proteomes" id="UP000297496">
    <property type="component" value="Unassembled WGS sequence"/>
</dbReference>
<evidence type="ECO:0000256" key="1">
    <source>
        <dbReference type="SAM" id="Phobius"/>
    </source>
</evidence>
<dbReference type="GO" id="GO:0051701">
    <property type="term" value="P:biological process involved in interaction with host"/>
    <property type="evidence" value="ECO:0007669"/>
    <property type="project" value="TreeGrafter"/>
</dbReference>
<keyword evidence="5" id="KW-1185">Reference proteome</keyword>
<feature type="domain" description="Mammalian cell entry C-terminal" evidence="3">
    <location>
        <begin position="122"/>
        <end position="328"/>
    </location>
</feature>
<feature type="transmembrane region" description="Helical" evidence="1">
    <location>
        <begin position="16"/>
        <end position="39"/>
    </location>
</feature>
<comment type="caution">
    <text evidence="4">The sequence shown here is derived from an EMBL/GenBank/DDBJ whole genome shotgun (WGS) entry which is preliminary data.</text>
</comment>
<evidence type="ECO:0000259" key="2">
    <source>
        <dbReference type="Pfam" id="PF02470"/>
    </source>
</evidence>